<dbReference type="InterPro" id="IPR022742">
    <property type="entry name" value="Hydrolase_4"/>
</dbReference>
<dbReference type="OrthoDB" id="9785076at2"/>
<name>A0A516GYK8_9PROT</name>
<keyword evidence="2" id="KW-0378">Hydrolase</keyword>
<protein>
    <submittedName>
        <fullName evidence="2">Alpha/beta fold hydrolase</fullName>
    </submittedName>
</protein>
<dbReference type="Proteomes" id="UP000317496">
    <property type="component" value="Chromosome"/>
</dbReference>
<keyword evidence="3" id="KW-1185">Reference proteome</keyword>
<sequence length="291" mass="32487">MTQSKITITSVSIPTADGQRLAGTLVNPQRPNGISVQINGATGVARRYYETFAGFLAQRGFTVLTFDYRGIGGSLPDPAAAAPRKLDWGRRDIPAAADFLAARTPDMRRAMVCHSFGGQMLGLMPQAGKIDAVLAIASQHGYWRNWSRPHQVRLWLSWYIAFPLVVGLFNQLPGWWLGGQTLPGPVARDWRRWCCSPHYLVDDEGAPLRPHNNDVRAKLRLISFDDDHDFGPKKGVDALTGFYPNAAIERLHVAPSDWGLRRIGHFGFFRRDMPLQRWGEQADWLLQAASA</sequence>
<dbReference type="EMBL" id="CP041636">
    <property type="protein sequence ID" value="QDO96623.1"/>
    <property type="molecule type" value="Genomic_DNA"/>
</dbReference>
<dbReference type="RefSeq" id="WP_144067604.1">
    <property type="nucleotide sequence ID" value="NZ_CP041636.1"/>
</dbReference>
<dbReference type="Gene3D" id="3.40.50.1820">
    <property type="entry name" value="alpha/beta hydrolase"/>
    <property type="match status" value="1"/>
</dbReference>
<dbReference type="GO" id="GO:0016787">
    <property type="term" value="F:hydrolase activity"/>
    <property type="evidence" value="ECO:0007669"/>
    <property type="project" value="UniProtKB-KW"/>
</dbReference>
<proteinExistence type="predicted"/>
<evidence type="ECO:0000313" key="2">
    <source>
        <dbReference type="EMBL" id="QDO96623.1"/>
    </source>
</evidence>
<dbReference type="KEGG" id="fer:FNB15_04730"/>
<organism evidence="2 3">
    <name type="scientific">Ferrovibrio terrae</name>
    <dbReference type="NCBI Taxonomy" id="2594003"/>
    <lineage>
        <taxon>Bacteria</taxon>
        <taxon>Pseudomonadati</taxon>
        <taxon>Pseudomonadota</taxon>
        <taxon>Alphaproteobacteria</taxon>
        <taxon>Rhodospirillales</taxon>
        <taxon>Rhodospirillaceae</taxon>
        <taxon>Ferrovibrio</taxon>
    </lineage>
</organism>
<dbReference type="SUPFAM" id="SSF53474">
    <property type="entry name" value="alpha/beta-Hydrolases"/>
    <property type="match status" value="1"/>
</dbReference>
<evidence type="ECO:0000259" key="1">
    <source>
        <dbReference type="Pfam" id="PF12146"/>
    </source>
</evidence>
<dbReference type="PIRSF" id="PIRSF037442">
    <property type="entry name" value="UCP037442_abhydr"/>
    <property type="match status" value="1"/>
</dbReference>
<dbReference type="InterPro" id="IPR029058">
    <property type="entry name" value="AB_hydrolase_fold"/>
</dbReference>
<dbReference type="InterPro" id="IPR017208">
    <property type="entry name" value="UCP037442_abhydr"/>
</dbReference>
<evidence type="ECO:0000313" key="3">
    <source>
        <dbReference type="Proteomes" id="UP000317496"/>
    </source>
</evidence>
<gene>
    <name evidence="2" type="ORF">FNB15_04730</name>
</gene>
<reference evidence="2 3" key="1">
    <citation type="submission" date="2019-07" db="EMBL/GenBank/DDBJ databases">
        <title>Genome sequencing for Ferrovibrio sp. K5.</title>
        <authorList>
            <person name="Park S.-J."/>
        </authorList>
    </citation>
    <scope>NUCLEOTIDE SEQUENCE [LARGE SCALE GENOMIC DNA]</scope>
    <source>
        <strain evidence="2 3">K5</strain>
    </source>
</reference>
<feature type="domain" description="Serine aminopeptidase S33" evidence="1">
    <location>
        <begin position="30"/>
        <end position="145"/>
    </location>
</feature>
<dbReference type="AlphaFoldDB" id="A0A516GYK8"/>
<dbReference type="Pfam" id="PF12146">
    <property type="entry name" value="Hydrolase_4"/>
    <property type="match status" value="1"/>
</dbReference>
<accession>A0A516GYK8</accession>